<reference evidence="2" key="1">
    <citation type="submission" date="2013-11" db="EMBL/GenBank/DDBJ databases">
        <title>Genome sequence of the fusiform rust pathogen reveals effectors for host alternation and coevolution with pine.</title>
        <authorList>
            <consortium name="DOE Joint Genome Institute"/>
            <person name="Smith K."/>
            <person name="Pendleton A."/>
            <person name="Kubisiak T."/>
            <person name="Anderson C."/>
            <person name="Salamov A."/>
            <person name="Aerts A."/>
            <person name="Riley R."/>
            <person name="Clum A."/>
            <person name="Lindquist E."/>
            <person name="Ence D."/>
            <person name="Campbell M."/>
            <person name="Kronenberg Z."/>
            <person name="Feau N."/>
            <person name="Dhillon B."/>
            <person name="Hamelin R."/>
            <person name="Burleigh J."/>
            <person name="Smith J."/>
            <person name="Yandell M."/>
            <person name="Nelson C."/>
            <person name="Grigoriev I."/>
            <person name="Davis J."/>
        </authorList>
    </citation>
    <scope>NUCLEOTIDE SEQUENCE</scope>
    <source>
        <strain evidence="2">G11</strain>
    </source>
</reference>
<evidence type="ECO:0000313" key="3">
    <source>
        <dbReference type="Proteomes" id="UP000886653"/>
    </source>
</evidence>
<evidence type="ECO:0000256" key="1">
    <source>
        <dbReference type="SAM" id="MobiDB-lite"/>
    </source>
</evidence>
<protein>
    <submittedName>
        <fullName evidence="2">Uncharacterized protein</fullName>
    </submittedName>
</protein>
<accession>A0A9P6T5J4</accession>
<organism evidence="2 3">
    <name type="scientific">Cronartium quercuum f. sp. fusiforme G11</name>
    <dbReference type="NCBI Taxonomy" id="708437"/>
    <lineage>
        <taxon>Eukaryota</taxon>
        <taxon>Fungi</taxon>
        <taxon>Dikarya</taxon>
        <taxon>Basidiomycota</taxon>
        <taxon>Pucciniomycotina</taxon>
        <taxon>Pucciniomycetes</taxon>
        <taxon>Pucciniales</taxon>
        <taxon>Coleosporiaceae</taxon>
        <taxon>Cronartium</taxon>
    </lineage>
</organism>
<feature type="compositionally biased region" description="Low complexity" evidence="1">
    <location>
        <begin position="52"/>
        <end position="65"/>
    </location>
</feature>
<dbReference type="AlphaFoldDB" id="A0A9P6T5J4"/>
<comment type="caution">
    <text evidence="2">The sequence shown here is derived from an EMBL/GenBank/DDBJ whole genome shotgun (WGS) entry which is preliminary data.</text>
</comment>
<dbReference type="Proteomes" id="UP000886653">
    <property type="component" value="Unassembled WGS sequence"/>
</dbReference>
<proteinExistence type="predicted"/>
<gene>
    <name evidence="2" type="ORF">CROQUDRAFT_101316</name>
</gene>
<evidence type="ECO:0000313" key="2">
    <source>
        <dbReference type="EMBL" id="KAG0139600.1"/>
    </source>
</evidence>
<keyword evidence="3" id="KW-1185">Reference proteome</keyword>
<feature type="compositionally biased region" description="Low complexity" evidence="1">
    <location>
        <begin position="1"/>
        <end position="33"/>
    </location>
</feature>
<sequence length="111" mass="12059">MDGKFHFQSQSNSHSQSGSNSPTHPHSHPQSHSTSDDSTDDHSVIDTPKPLPNSQNNQLSQSSLSKDNLVAFNKYAQQLGLDPAHQTMALQTAEAAGSVDQFIHHQENCIA</sequence>
<name>A0A9P6T5J4_9BASI</name>
<dbReference type="EMBL" id="MU167556">
    <property type="protein sequence ID" value="KAG0139600.1"/>
    <property type="molecule type" value="Genomic_DNA"/>
</dbReference>
<feature type="region of interest" description="Disordered" evidence="1">
    <location>
        <begin position="1"/>
        <end position="65"/>
    </location>
</feature>